<comment type="caution">
    <text evidence="2">The sequence shown here is derived from an EMBL/GenBank/DDBJ whole genome shotgun (WGS) entry which is preliminary data.</text>
</comment>
<feature type="compositionally biased region" description="Basic and acidic residues" evidence="1">
    <location>
        <begin position="791"/>
        <end position="803"/>
    </location>
</feature>
<evidence type="ECO:0000256" key="1">
    <source>
        <dbReference type="SAM" id="MobiDB-lite"/>
    </source>
</evidence>
<feature type="region of interest" description="Disordered" evidence="1">
    <location>
        <begin position="242"/>
        <end position="288"/>
    </location>
</feature>
<feature type="compositionally biased region" description="Polar residues" evidence="1">
    <location>
        <begin position="159"/>
        <end position="170"/>
    </location>
</feature>
<name>A0ABR1UI37_9PEZI</name>
<keyword evidence="3" id="KW-1185">Reference proteome</keyword>
<dbReference type="Proteomes" id="UP001480595">
    <property type="component" value="Unassembled WGS sequence"/>
</dbReference>
<evidence type="ECO:0000313" key="3">
    <source>
        <dbReference type="Proteomes" id="UP001480595"/>
    </source>
</evidence>
<reference evidence="2 3" key="1">
    <citation type="submission" date="2023-01" db="EMBL/GenBank/DDBJ databases">
        <title>Analysis of 21 Apiospora genomes using comparative genomics revels a genus with tremendous synthesis potential of carbohydrate active enzymes and secondary metabolites.</title>
        <authorList>
            <person name="Sorensen T."/>
        </authorList>
    </citation>
    <scope>NUCLEOTIDE SEQUENCE [LARGE SCALE GENOMIC DNA]</scope>
    <source>
        <strain evidence="2 3">CBS 135458</strain>
    </source>
</reference>
<protein>
    <submittedName>
        <fullName evidence="2">Uncharacterized protein</fullName>
    </submittedName>
</protein>
<feature type="compositionally biased region" description="Basic and acidic residues" evidence="1">
    <location>
        <begin position="141"/>
        <end position="153"/>
    </location>
</feature>
<feature type="compositionally biased region" description="Basic and acidic residues" evidence="1">
    <location>
        <begin position="825"/>
        <end position="834"/>
    </location>
</feature>
<organism evidence="2 3">
    <name type="scientific">Apiospora phragmitis</name>
    <dbReference type="NCBI Taxonomy" id="2905665"/>
    <lineage>
        <taxon>Eukaryota</taxon>
        <taxon>Fungi</taxon>
        <taxon>Dikarya</taxon>
        <taxon>Ascomycota</taxon>
        <taxon>Pezizomycotina</taxon>
        <taxon>Sordariomycetes</taxon>
        <taxon>Xylariomycetidae</taxon>
        <taxon>Amphisphaeriales</taxon>
        <taxon>Apiosporaceae</taxon>
        <taxon>Apiospora</taxon>
    </lineage>
</organism>
<feature type="compositionally biased region" description="Polar residues" evidence="1">
    <location>
        <begin position="413"/>
        <end position="428"/>
    </location>
</feature>
<feature type="region of interest" description="Disordered" evidence="1">
    <location>
        <begin position="633"/>
        <end position="809"/>
    </location>
</feature>
<feature type="compositionally biased region" description="Polar residues" evidence="1">
    <location>
        <begin position="19"/>
        <end position="37"/>
    </location>
</feature>
<gene>
    <name evidence="2" type="ORF">PG994_009018</name>
</gene>
<dbReference type="GeneID" id="92093490"/>
<feature type="compositionally biased region" description="Polar residues" evidence="1">
    <location>
        <begin position="698"/>
        <end position="711"/>
    </location>
</feature>
<feature type="compositionally biased region" description="Basic and acidic residues" evidence="1">
    <location>
        <begin position="752"/>
        <end position="783"/>
    </location>
</feature>
<feature type="compositionally biased region" description="Basic and acidic residues" evidence="1">
    <location>
        <begin position="585"/>
        <end position="594"/>
    </location>
</feature>
<feature type="compositionally biased region" description="Basic and acidic residues" evidence="1">
    <location>
        <begin position="883"/>
        <end position="921"/>
    </location>
</feature>
<feature type="region of interest" description="Disordered" evidence="1">
    <location>
        <begin position="359"/>
        <end position="430"/>
    </location>
</feature>
<feature type="compositionally biased region" description="Pro residues" evidence="1">
    <location>
        <begin position="118"/>
        <end position="127"/>
    </location>
</feature>
<feature type="compositionally biased region" description="Basic and acidic residues" evidence="1">
    <location>
        <begin position="53"/>
        <end position="99"/>
    </location>
</feature>
<dbReference type="EMBL" id="JAQQWL010000009">
    <property type="protein sequence ID" value="KAK8058570.1"/>
    <property type="molecule type" value="Genomic_DNA"/>
</dbReference>
<accession>A0ABR1UI37</accession>
<feature type="region of interest" description="Disordered" evidence="1">
    <location>
        <begin position="16"/>
        <end position="197"/>
    </location>
</feature>
<sequence length="947" mass="104925">MAPFQQTFSVIPELPSAFANGSDTATARSSKPPMTTKQAKKLYKAATKAPKLSKAEQRRQDLMEQDRIRREFEKERNQARAKTARDKKKEKEEKEKDTLARFIRPLKVAKKDEEDPKPPPSPSPPHTAPDDESDDALPANDDQRPMKRQRLAEPVEQATDATTGDQSPSKSPEVKAEEAAPELLTVEAKKASPVVRPSGYAADVMNTEHEVEKCNANESFSADDGLDDDDFSALLVDVTLDLEPDPAKSPVSRQSQLLPKPRDLSEPPESNPLSKEYVPPPADSRETIVSHDSMGSSFQHLDNRRLYFAELPQVSHIILSAPEHGSESGQLGHCHEYGIWHEKTAVSWGFFQTNACREERPPPLPRTIRQPMSTLPNAKPKNPATTPRMAPPPLPPRLQSSTFKSSGLAGCQSKDSPGAANTTSTATMNKHAPIRDKMADDYTLPSSTQLFLLNNLDDLFPSPSQEVQEIFEKPEEDPQPNTIATATISTSTSTFKPPMRRTLPATRMVSSVPPPKPKQIDALRVPLQSHDQCNMGGGDFPFLSTQDFFMSSQDIRELEEDTSSPIKPLKPLGPSAYNQSARENLPPKRNDTRTPVDCSNGQVMRSEVVPEAKTPRLDSQMAVGVQGQLPHLFKAPMSSSSQPSSLPDTPSLPRRNTRAPQSRFIHPRVAPRSSANGPAPDEQRSSSSNPFRFKAPTHGTQRPSQGFQNVKTAPVVELQDAAQSQSRETPRPPPKPFFTSSGTRELTFLAIERSKRTAREDMHARRKTAEELTKQEKSKRLEETTQNEPKVLARENHPPCNHDVDDDDNDYELDEILLASDLVKEPLSDRKAEPHANNAAKYETNSTRSQCRKKPAGLMPAQNRPRSPSEKKPESAAQSKPKGSYEKMLELAARQRDVHDQGGKHIELVSDGSEKENREQDILTASQGTDYGDAAWDMADLDLDSFL</sequence>
<feature type="region of interest" description="Disordered" evidence="1">
    <location>
        <begin position="825"/>
        <end position="926"/>
    </location>
</feature>
<proteinExistence type="predicted"/>
<feature type="region of interest" description="Disordered" evidence="1">
    <location>
        <begin position="556"/>
        <end position="617"/>
    </location>
</feature>
<dbReference type="RefSeq" id="XP_066714016.1">
    <property type="nucleotide sequence ID" value="XM_066860427.1"/>
</dbReference>
<evidence type="ECO:0000313" key="2">
    <source>
        <dbReference type="EMBL" id="KAK8058570.1"/>
    </source>
</evidence>
<feature type="compositionally biased region" description="Low complexity" evidence="1">
    <location>
        <begin position="636"/>
        <end position="653"/>
    </location>
</feature>